<dbReference type="PANTHER" id="PTHR43371">
    <property type="entry name" value="VITAMIN B12-DEPENDENT RIBONUCLEOTIDE REDUCTASE"/>
    <property type="match status" value="1"/>
</dbReference>
<evidence type="ECO:0000256" key="5">
    <source>
        <dbReference type="ARBA" id="ARBA00022741"/>
    </source>
</evidence>
<evidence type="ECO:0000256" key="8">
    <source>
        <dbReference type="ARBA" id="ARBA00023157"/>
    </source>
</evidence>
<dbReference type="InterPro" id="IPR013509">
    <property type="entry name" value="RNR_lsu_N"/>
</dbReference>
<dbReference type="PRINTS" id="PR01183">
    <property type="entry name" value="RIBORDTASEM1"/>
</dbReference>
<dbReference type="GO" id="GO:0005524">
    <property type="term" value="F:ATP binding"/>
    <property type="evidence" value="ECO:0007669"/>
    <property type="project" value="InterPro"/>
</dbReference>
<organism evidence="14 15">
    <name type="scientific">Acidocella aromatica</name>
    <dbReference type="NCBI Taxonomy" id="1303579"/>
    <lineage>
        <taxon>Bacteria</taxon>
        <taxon>Pseudomonadati</taxon>
        <taxon>Pseudomonadota</taxon>
        <taxon>Alphaproteobacteria</taxon>
        <taxon>Acetobacterales</taxon>
        <taxon>Acidocellaceae</taxon>
        <taxon>Acidocella</taxon>
    </lineage>
</organism>
<dbReference type="EMBL" id="JACHFJ010000018">
    <property type="protein sequence ID" value="MBB5374480.1"/>
    <property type="molecule type" value="Genomic_DNA"/>
</dbReference>
<dbReference type="GO" id="GO:0031419">
    <property type="term" value="F:cobalamin binding"/>
    <property type="evidence" value="ECO:0007669"/>
    <property type="project" value="UniProtKB-KW"/>
</dbReference>
<evidence type="ECO:0000259" key="12">
    <source>
        <dbReference type="Pfam" id="PF00317"/>
    </source>
</evidence>
<dbReference type="Gene3D" id="3.20.70.20">
    <property type="match status" value="1"/>
</dbReference>
<dbReference type="InterPro" id="IPR050862">
    <property type="entry name" value="RdRp_reductase_class-2"/>
</dbReference>
<keyword evidence="3 11" id="KW-0846">Cobalamin</keyword>
<evidence type="ECO:0000256" key="9">
    <source>
        <dbReference type="ARBA" id="ARBA00023285"/>
    </source>
</evidence>
<dbReference type="GO" id="GO:0071897">
    <property type="term" value="P:DNA biosynthetic process"/>
    <property type="evidence" value="ECO:0007669"/>
    <property type="project" value="UniProtKB-KW"/>
</dbReference>
<comment type="similarity">
    <text evidence="2 11">Belongs to the ribonucleoside diphosphate reductase class-2 family.</text>
</comment>
<evidence type="ECO:0000256" key="1">
    <source>
        <dbReference type="ARBA" id="ARBA00001922"/>
    </source>
</evidence>
<dbReference type="Proteomes" id="UP000553706">
    <property type="component" value="Unassembled WGS sequence"/>
</dbReference>
<evidence type="ECO:0000256" key="4">
    <source>
        <dbReference type="ARBA" id="ARBA00022634"/>
    </source>
</evidence>
<dbReference type="EC" id="1.17.4.1" evidence="11"/>
<dbReference type="RefSeq" id="WP_183267491.1">
    <property type="nucleotide sequence ID" value="NZ_JACHFJ010000018.1"/>
</dbReference>
<evidence type="ECO:0000256" key="2">
    <source>
        <dbReference type="ARBA" id="ARBA00007405"/>
    </source>
</evidence>
<protein>
    <recommendedName>
        <fullName evidence="11">Vitamin B12-dependent ribonucleotide reductase</fullName>
        <ecNumber evidence="11">1.17.4.1</ecNumber>
    </recommendedName>
</protein>
<comment type="catalytic activity">
    <reaction evidence="10 11">
        <text>a 2'-deoxyribonucleoside 5'-diphosphate + [thioredoxin]-disulfide + H2O = a ribonucleoside 5'-diphosphate + [thioredoxin]-dithiol</text>
        <dbReference type="Rhea" id="RHEA:23252"/>
        <dbReference type="Rhea" id="RHEA-COMP:10698"/>
        <dbReference type="Rhea" id="RHEA-COMP:10700"/>
        <dbReference type="ChEBI" id="CHEBI:15377"/>
        <dbReference type="ChEBI" id="CHEBI:29950"/>
        <dbReference type="ChEBI" id="CHEBI:50058"/>
        <dbReference type="ChEBI" id="CHEBI:57930"/>
        <dbReference type="ChEBI" id="CHEBI:73316"/>
        <dbReference type="EC" id="1.17.4.1"/>
    </reaction>
</comment>
<dbReference type="InterPro" id="IPR000788">
    <property type="entry name" value="RNR_lg_C"/>
</dbReference>
<evidence type="ECO:0000313" key="14">
    <source>
        <dbReference type="EMBL" id="MBB5374480.1"/>
    </source>
</evidence>
<keyword evidence="6 11" id="KW-0560">Oxidoreductase</keyword>
<dbReference type="SUPFAM" id="SSF51998">
    <property type="entry name" value="PFL-like glycyl radical enzymes"/>
    <property type="match status" value="1"/>
</dbReference>
<keyword evidence="15" id="KW-1185">Reference proteome</keyword>
<dbReference type="GO" id="GO:0009263">
    <property type="term" value="P:deoxyribonucleotide biosynthetic process"/>
    <property type="evidence" value="ECO:0007669"/>
    <property type="project" value="UniProtKB-KW"/>
</dbReference>
<dbReference type="Pfam" id="PF00317">
    <property type="entry name" value="Ribonuc_red_lgN"/>
    <property type="match status" value="1"/>
</dbReference>
<accession>A0A840VT37</accession>
<comment type="cofactor">
    <cofactor evidence="1 11">
        <name>adenosylcob(III)alamin</name>
        <dbReference type="ChEBI" id="CHEBI:18408"/>
    </cofactor>
</comment>
<dbReference type="InterPro" id="IPR013344">
    <property type="entry name" value="RNR_NrdJ/NrdZ"/>
</dbReference>
<dbReference type="GO" id="GO:0004748">
    <property type="term" value="F:ribonucleoside-diphosphate reductase activity, thioredoxin disulfide as acceptor"/>
    <property type="evidence" value="ECO:0007669"/>
    <property type="project" value="UniProtKB-EC"/>
</dbReference>
<dbReference type="PANTHER" id="PTHR43371:SF1">
    <property type="entry name" value="RIBONUCLEOSIDE-DIPHOSPHATE REDUCTASE"/>
    <property type="match status" value="1"/>
</dbReference>
<evidence type="ECO:0000256" key="3">
    <source>
        <dbReference type="ARBA" id="ARBA00022628"/>
    </source>
</evidence>
<evidence type="ECO:0000256" key="11">
    <source>
        <dbReference type="RuleBase" id="RU364064"/>
    </source>
</evidence>
<keyword evidence="7" id="KW-0215">Deoxyribonucleotide synthesis</keyword>
<comment type="caution">
    <text evidence="14">The sequence shown here is derived from an EMBL/GenBank/DDBJ whole genome shotgun (WGS) entry which is preliminary data.</text>
</comment>
<evidence type="ECO:0000259" key="13">
    <source>
        <dbReference type="Pfam" id="PF02867"/>
    </source>
</evidence>
<reference evidence="14 15" key="1">
    <citation type="submission" date="2020-08" db="EMBL/GenBank/DDBJ databases">
        <title>Genomic Encyclopedia of Type Strains, Phase IV (KMG-IV): sequencing the most valuable type-strain genomes for metagenomic binning, comparative biology and taxonomic classification.</title>
        <authorList>
            <person name="Goeker M."/>
        </authorList>
    </citation>
    <scope>NUCLEOTIDE SEQUENCE [LARGE SCALE GENOMIC DNA]</scope>
    <source>
        <strain evidence="14 15">DSM 27026</strain>
    </source>
</reference>
<feature type="domain" description="Ribonucleotide reductase large subunit C-terminal" evidence="13">
    <location>
        <begin position="84"/>
        <end position="552"/>
    </location>
</feature>
<keyword evidence="8" id="KW-1015">Disulfide bond</keyword>
<evidence type="ECO:0000256" key="7">
    <source>
        <dbReference type="ARBA" id="ARBA00023116"/>
    </source>
</evidence>
<sequence length="566" mass="60454">MNNTGLDTEIARLVWSQRYRHGGSAEPDITATWRRIANALAQAEPSGRDEWAARFYRVLEGFHFLPGGRVIAGAGTPRRVTLLNCFVMGGIEDSIPGIFRALQEGAVTMQEGGGVGYDFSTLRPRGLPASIAGNIASGPVSFMAVWDAMCATIQSTGARRGAMMATLRCDHPDIEAFIAAKSQPGVLTHFNLSVLVTDAFMRAAAEGAPWRLIFPATPPHRMTREVNAAELWDRLMRASFASAEPGVLFIDQINRMNNLHYCERISAVNPCGEVPLPHYGGCDLGSLNLTAFISAPFSPSARLDMEALLAAVPIAVRILDNVLDVSHFPLPAQAQEVRAKRRVGLGITGLADALIMLGLDYGSEAARHWASGVMREICHAAYRASTALAAEKGAFLAFSRDAYLAGPFIRALPDDVRDAIATHGIRNSHLLAIAPTGTISLLAGNVSSGIEPVFAAEADRMILDAFGAQQHVTVMDHAVRLWRQEQGGRLPPAFVDAGALPVQAHLGMQAALQAHVDQSIAKTINLPATCGFADFADTFRAAHALGLKGCTVFRPQAAAGVLSARA</sequence>
<keyword evidence="4 11" id="KW-0237">DNA synthesis</keyword>
<feature type="domain" description="Ribonucleotide reductase large subunit N-terminal" evidence="12">
    <location>
        <begin position="8"/>
        <end position="79"/>
    </location>
</feature>
<evidence type="ECO:0000256" key="10">
    <source>
        <dbReference type="ARBA" id="ARBA00047754"/>
    </source>
</evidence>
<keyword evidence="5 11" id="KW-0547">Nucleotide-binding</keyword>
<name>A0A840VT37_9PROT</name>
<dbReference type="CDD" id="cd02888">
    <property type="entry name" value="RNR_II_dimer"/>
    <property type="match status" value="1"/>
</dbReference>
<gene>
    <name evidence="14" type="ORF">HNP71_002754</name>
</gene>
<dbReference type="AlphaFoldDB" id="A0A840VT37"/>
<comment type="function">
    <text evidence="11">Catalyzes the reduction of ribonucleotides to deoxyribonucleotides. May function to provide a pool of deoxyribonucleotide precursors for DNA repair during oxygen limitation and/or for immediate growth after restoration of oxygen.</text>
</comment>
<evidence type="ECO:0000313" key="15">
    <source>
        <dbReference type="Proteomes" id="UP000553706"/>
    </source>
</evidence>
<dbReference type="Pfam" id="PF02867">
    <property type="entry name" value="Ribonuc_red_lgC"/>
    <property type="match status" value="1"/>
</dbReference>
<dbReference type="NCBIfam" id="TIGR02504">
    <property type="entry name" value="NrdJ_Z"/>
    <property type="match status" value="1"/>
</dbReference>
<keyword evidence="9 11" id="KW-0170">Cobalt</keyword>
<proteinExistence type="inferred from homology"/>
<evidence type="ECO:0000256" key="6">
    <source>
        <dbReference type="ARBA" id="ARBA00023002"/>
    </source>
</evidence>